<dbReference type="EMBL" id="AMPZ03000001">
    <property type="protein sequence ID" value="KAH9595640.1"/>
    <property type="molecule type" value="Genomic_DNA"/>
</dbReference>
<keyword evidence="3" id="KW-1185">Reference proteome</keyword>
<sequence length="134" mass="15701">MNIIQCYSSANESSDDDRNQFCEKQQSVMAKCLTNHLTMMIGERNAEVRMNNNRYEDITGRNGLTRRKEREWGEIGKSVCILQIGYRRHNIPTQMHTQSHMSLSGSHHGEPDRSYLHKQNIHKDNQRRGNQKRS</sequence>
<name>A0A922S6G6_SCHHA</name>
<comment type="caution">
    <text evidence="2">The sequence shown here is derived from an EMBL/GenBank/DDBJ whole genome shotgun (WGS) entry which is preliminary data.</text>
</comment>
<reference evidence="2" key="4">
    <citation type="journal article" date="2022" name="PLoS Pathog.">
        <title>Chromosome-level genome of Schistosoma haematobium underpins genome-wide explorations of molecular variation.</title>
        <authorList>
            <person name="Stroehlein A.J."/>
            <person name="Korhonen P.K."/>
            <person name="Lee V.V."/>
            <person name="Ralph S.A."/>
            <person name="Mentink-Kane M."/>
            <person name="You H."/>
            <person name="McManus D.P."/>
            <person name="Tchuente L.T."/>
            <person name="Stothard J.R."/>
            <person name="Kaur P."/>
            <person name="Dudchenko O."/>
            <person name="Aiden E.L."/>
            <person name="Yang B."/>
            <person name="Yang H."/>
            <person name="Emery A.M."/>
            <person name="Webster B.L."/>
            <person name="Brindley P.J."/>
            <person name="Rollinson D."/>
            <person name="Chang B.C.H."/>
            <person name="Gasser R.B."/>
            <person name="Young N.D."/>
        </authorList>
    </citation>
    <scope>NUCLEOTIDE SEQUENCE</scope>
</reference>
<protein>
    <submittedName>
        <fullName evidence="2">Uncharacterized protein</fullName>
    </submittedName>
</protein>
<evidence type="ECO:0000313" key="2">
    <source>
        <dbReference type="EMBL" id="KAH9595640.1"/>
    </source>
</evidence>
<evidence type="ECO:0000256" key="1">
    <source>
        <dbReference type="SAM" id="MobiDB-lite"/>
    </source>
</evidence>
<reference evidence="2" key="2">
    <citation type="journal article" date="2019" name="Gigascience">
        <title>High-quality Schistosoma haematobium genome achieved by single-molecule and long-range sequencing.</title>
        <authorList>
            <person name="Stroehlein A.J."/>
            <person name="Korhonen P.K."/>
            <person name="Chong T.M."/>
            <person name="Lim Y.L."/>
            <person name="Chan K.G."/>
            <person name="Webster B."/>
            <person name="Rollinson D."/>
            <person name="Brindley P.J."/>
            <person name="Gasser R.B."/>
            <person name="Young N.D."/>
        </authorList>
    </citation>
    <scope>NUCLEOTIDE SEQUENCE</scope>
</reference>
<dbReference type="CTD" id="75576545"/>
<feature type="region of interest" description="Disordered" evidence="1">
    <location>
        <begin position="92"/>
        <end position="134"/>
    </location>
</feature>
<reference evidence="2" key="1">
    <citation type="journal article" date="2012" name="Nat. Genet.">
        <title>Whole-genome sequence of Schistosoma haematobium.</title>
        <authorList>
            <person name="Young N.D."/>
            <person name="Jex A.R."/>
            <person name="Li B."/>
            <person name="Liu S."/>
            <person name="Yang L."/>
            <person name="Xiong Z."/>
            <person name="Li Y."/>
            <person name="Cantacessi C."/>
            <person name="Hall R.S."/>
            <person name="Xu X."/>
            <person name="Chen F."/>
            <person name="Wu X."/>
            <person name="Zerlotini A."/>
            <person name="Oliveira G."/>
            <person name="Hofmann A."/>
            <person name="Zhang G."/>
            <person name="Fang X."/>
            <person name="Kang Y."/>
            <person name="Campbell B.E."/>
            <person name="Loukas A."/>
            <person name="Ranganathan S."/>
            <person name="Rollinson D."/>
            <person name="Rinaldi G."/>
            <person name="Brindley P.J."/>
            <person name="Yang H."/>
            <person name="Wang J."/>
            <person name="Wang J."/>
            <person name="Gasser R.B."/>
        </authorList>
    </citation>
    <scope>NUCLEOTIDE SEQUENCE</scope>
</reference>
<dbReference type="RefSeq" id="XP_051074506.1">
    <property type="nucleotide sequence ID" value="XM_051208454.1"/>
</dbReference>
<organism evidence="2 3">
    <name type="scientific">Schistosoma haematobium</name>
    <name type="common">Blood fluke</name>
    <dbReference type="NCBI Taxonomy" id="6185"/>
    <lineage>
        <taxon>Eukaryota</taxon>
        <taxon>Metazoa</taxon>
        <taxon>Spiralia</taxon>
        <taxon>Lophotrochozoa</taxon>
        <taxon>Platyhelminthes</taxon>
        <taxon>Trematoda</taxon>
        <taxon>Digenea</taxon>
        <taxon>Strigeidida</taxon>
        <taxon>Schistosomatoidea</taxon>
        <taxon>Schistosomatidae</taxon>
        <taxon>Schistosoma</taxon>
    </lineage>
</organism>
<dbReference type="GeneID" id="75576545"/>
<reference evidence="2" key="3">
    <citation type="submission" date="2021-06" db="EMBL/GenBank/DDBJ databases">
        <title>Chromosome-level genome assembly for S. haematobium.</title>
        <authorList>
            <person name="Stroehlein A.J."/>
        </authorList>
    </citation>
    <scope>NUCLEOTIDE SEQUENCE</scope>
</reference>
<dbReference type="KEGG" id="shx:MS3_00000849"/>
<gene>
    <name evidence="2" type="ORF">MS3_00000849</name>
</gene>
<proteinExistence type="predicted"/>
<dbReference type="Proteomes" id="UP000471633">
    <property type="component" value="Unassembled WGS sequence"/>
</dbReference>
<feature type="compositionally biased region" description="Basic and acidic residues" evidence="1">
    <location>
        <begin position="107"/>
        <end position="127"/>
    </location>
</feature>
<dbReference type="AlphaFoldDB" id="A0A922S6G6"/>
<evidence type="ECO:0000313" key="3">
    <source>
        <dbReference type="Proteomes" id="UP000471633"/>
    </source>
</evidence>
<accession>A0A922S6G6</accession>
<feature type="compositionally biased region" description="Polar residues" evidence="1">
    <location>
        <begin position="92"/>
        <end position="105"/>
    </location>
</feature>